<keyword evidence="6 9" id="KW-0472">Membrane</keyword>
<evidence type="ECO:0000256" key="7">
    <source>
        <dbReference type="ARBA" id="ARBA00023177"/>
    </source>
</evidence>
<dbReference type="Proteomes" id="UP000678499">
    <property type="component" value="Unassembled WGS sequence"/>
</dbReference>
<protein>
    <recommendedName>
        <fullName evidence="10">USP domain-containing protein</fullName>
    </recommendedName>
</protein>
<feature type="transmembrane region" description="Helical" evidence="9">
    <location>
        <begin position="963"/>
        <end position="984"/>
    </location>
</feature>
<evidence type="ECO:0000256" key="4">
    <source>
        <dbReference type="ARBA" id="ARBA00022692"/>
    </source>
</evidence>
<dbReference type="SUPFAM" id="SSF54001">
    <property type="entry name" value="Cysteine proteinases"/>
    <property type="match status" value="1"/>
</dbReference>
<evidence type="ECO:0000313" key="12">
    <source>
        <dbReference type="Proteomes" id="UP000678499"/>
    </source>
</evidence>
<evidence type="ECO:0000256" key="3">
    <source>
        <dbReference type="ARBA" id="ARBA00022448"/>
    </source>
</evidence>
<feature type="region of interest" description="Disordered" evidence="8">
    <location>
        <begin position="392"/>
        <end position="445"/>
    </location>
</feature>
<dbReference type="InterPro" id="IPR018047">
    <property type="entry name" value="Ammonium_transpt_CS"/>
</dbReference>
<sequence>HGFVREFHTCIACRFTNTAPIASLVRLVKNWVDPGADYSRTDSAYDLGLPAEPRLIPVSNQVDQAPLLGSTKDLQDTSGDCDMMSGQNWKEKKGGFVESAELPDIRGLMNNGNTCFFNATFQALSQCHTLTQILDLHIQGQKGVTIPAPVCRNTNDGGDKPSISCEDKCGNTLASLCDWQTNIAFDYQYWHSCNGNLLALASNALRQLSMAAEALGSLKIDLPESEGLLQVLARQVKLMLTASPLRGPVNPSTLFVQLCQRAWVFRGGDQHDAQELLRHLLDQVRVEESKRYQQGVTEALQNSTLFEDHQDSKNQVKIKTRAYMRRVSQNTIADWVFGGQFVNTIVCEDCNHTTQKIEPFLDISLPIYDEKVLRHWGDQDCDLDTDSVNTCFPSSSGRKKRDNNKVAKGRGATGITRPKSISLKETHSNNKKLNLRRKSKSLCSPDNSSLSFMADILMEESVMMTDASSEKGFNNNDYEDNEDAVSMNSVRSGASDDSGMLMPTPGKSPVPPEDTTCTGATSQMSQNSQDSGWASMDASNASPDTASLNNGTADQGTSKLLEQINEKMVGLSLSEVNEDKARIIWLASCLASVGPRKHWKSGENLNIDVLLSHFTSPEVMSGSNKVVCQNCNNKEFTEDNFSDYDDGQSEVSIETNKKLHLSNASRQALILIPPAVLTLHLKRFEQTGAFSLRKVTKQVDFPFLLDLSPYCAAPSQVLGRETKTKERFTYSLFGVVEHLGSLKAGHYVAYVKVRRAHTLDEVKTILNTNVDMDIESHFKNYFAQLQSESMSDRVSLMETHTAAADDIPGVWYYASDIMQAGFAFMEAGAVRSKNTVNILIKNLLDMCKTNFLIHLLFQYTMMGGIAYWLIGFPLAFGQGNAFMGWSYFASVGLPDRKMAQWFFDFVHAATASTLVSGSLAERCNFYAYLAYSFLITGVIYPIVSHWTWAPEGWLRLSPFKDYAGGGVVHMTGGVCSLVGAALIGPRLNRFHSKTGEPQDIRGHSVPLLALGGFILLFGFMAFTAGFRGHISRPGDGAVVSRAIVNSLLGACGGGTGALLSHRAGCFGAVHTWSFLMTMNGALAGMVGVCAGSDSFFPWAALLVGTGAGFTYLCLHFLMLKVEIDDPLDAVAVHFGGGFFGLLAVPFLMRDGICFNPSYEAAMHSQDTKRCGACEKALAELEKIDDETDDFGVDFVKVGDKKVAKQHGITTFPALQYFRNQEPIIYEGEFTKNRGDLMDEEKVLEFLTSLDAMDLPDQIEEVNAAILEKIVEENEFVAVL</sequence>
<evidence type="ECO:0000256" key="6">
    <source>
        <dbReference type="ARBA" id="ARBA00023136"/>
    </source>
</evidence>
<evidence type="ECO:0000256" key="5">
    <source>
        <dbReference type="ARBA" id="ARBA00022989"/>
    </source>
</evidence>
<dbReference type="InterPro" id="IPR024041">
    <property type="entry name" value="NH4_transpt_AmtB-like_dom"/>
</dbReference>
<feature type="non-terminal residue" evidence="11">
    <location>
        <position position="1279"/>
    </location>
</feature>
<dbReference type="InterPro" id="IPR018200">
    <property type="entry name" value="USP_CS"/>
</dbReference>
<dbReference type="GO" id="GO:0097272">
    <property type="term" value="P:ammonium homeostasis"/>
    <property type="evidence" value="ECO:0007669"/>
    <property type="project" value="TreeGrafter"/>
</dbReference>
<dbReference type="PROSITE" id="PS50235">
    <property type="entry name" value="USP_3"/>
    <property type="match status" value="1"/>
</dbReference>
<evidence type="ECO:0000256" key="8">
    <source>
        <dbReference type="SAM" id="MobiDB-lite"/>
    </source>
</evidence>
<dbReference type="Gene3D" id="1.10.3430.10">
    <property type="entry name" value="Ammonium transporter AmtB like domains"/>
    <property type="match status" value="1"/>
</dbReference>
<feature type="compositionally biased region" description="Basic residues" evidence="8">
    <location>
        <begin position="429"/>
        <end position="440"/>
    </location>
</feature>
<comment type="subcellular location">
    <subcellularLocation>
        <location evidence="1">Membrane</location>
        <topology evidence="1">Multi-pass membrane protein</topology>
    </subcellularLocation>
</comment>
<gene>
    <name evidence="11" type="ORF">NMOB1V02_LOCUS8247</name>
</gene>
<dbReference type="PROSITE" id="PS00972">
    <property type="entry name" value="USP_1"/>
    <property type="match status" value="1"/>
</dbReference>
<organism evidence="11">
    <name type="scientific">Notodromas monacha</name>
    <dbReference type="NCBI Taxonomy" id="399045"/>
    <lineage>
        <taxon>Eukaryota</taxon>
        <taxon>Metazoa</taxon>
        <taxon>Ecdysozoa</taxon>
        <taxon>Arthropoda</taxon>
        <taxon>Crustacea</taxon>
        <taxon>Oligostraca</taxon>
        <taxon>Ostracoda</taxon>
        <taxon>Podocopa</taxon>
        <taxon>Podocopida</taxon>
        <taxon>Cypridocopina</taxon>
        <taxon>Cypridoidea</taxon>
        <taxon>Cyprididae</taxon>
        <taxon>Notodromas</taxon>
    </lineage>
</organism>
<dbReference type="OrthoDB" id="2020758at2759"/>
<accession>A0A7R9GGS8</accession>
<reference evidence="11" key="1">
    <citation type="submission" date="2020-11" db="EMBL/GenBank/DDBJ databases">
        <authorList>
            <person name="Tran Van P."/>
        </authorList>
    </citation>
    <scope>NUCLEOTIDE SEQUENCE</scope>
</reference>
<feature type="transmembrane region" description="Helical" evidence="9">
    <location>
        <begin position="1071"/>
        <end position="1090"/>
    </location>
</feature>
<feature type="domain" description="USP" evidence="10">
    <location>
        <begin position="106"/>
        <end position="843"/>
    </location>
</feature>
<dbReference type="GO" id="GO:0016579">
    <property type="term" value="P:protein deubiquitination"/>
    <property type="evidence" value="ECO:0007669"/>
    <property type="project" value="InterPro"/>
</dbReference>
<name>A0A7R9GGS8_9CRUS</name>
<feature type="transmembrane region" description="Helical" evidence="9">
    <location>
        <begin position="925"/>
        <end position="943"/>
    </location>
</feature>
<dbReference type="SUPFAM" id="SSF52833">
    <property type="entry name" value="Thioredoxin-like"/>
    <property type="match status" value="1"/>
</dbReference>
<feature type="compositionally biased region" description="Polar residues" evidence="8">
    <location>
        <begin position="515"/>
        <end position="554"/>
    </location>
</feature>
<dbReference type="Pfam" id="PF00909">
    <property type="entry name" value="Ammonium_transp"/>
    <property type="match status" value="1"/>
</dbReference>
<feature type="transmembrane region" description="Helical" evidence="9">
    <location>
        <begin position="851"/>
        <end position="876"/>
    </location>
</feature>
<evidence type="ECO:0000259" key="10">
    <source>
        <dbReference type="PROSITE" id="PS50235"/>
    </source>
</evidence>
<evidence type="ECO:0000256" key="2">
    <source>
        <dbReference type="ARBA" id="ARBA00005887"/>
    </source>
</evidence>
<evidence type="ECO:0000256" key="1">
    <source>
        <dbReference type="ARBA" id="ARBA00004141"/>
    </source>
</evidence>
<proteinExistence type="inferred from homology"/>
<dbReference type="PROSITE" id="PS00973">
    <property type="entry name" value="USP_2"/>
    <property type="match status" value="1"/>
</dbReference>
<feature type="transmembrane region" description="Helical" evidence="9">
    <location>
        <begin position="1005"/>
        <end position="1026"/>
    </location>
</feature>
<evidence type="ECO:0000256" key="9">
    <source>
        <dbReference type="SAM" id="Phobius"/>
    </source>
</evidence>
<dbReference type="PROSITE" id="PS01219">
    <property type="entry name" value="AMMONIUM_TRANSP"/>
    <property type="match status" value="1"/>
</dbReference>
<dbReference type="InterPro" id="IPR038765">
    <property type="entry name" value="Papain-like_cys_pep_sf"/>
</dbReference>
<dbReference type="InterPro" id="IPR028889">
    <property type="entry name" value="USP"/>
</dbReference>
<keyword evidence="7" id="KW-0924">Ammonia transport</keyword>
<evidence type="ECO:0000313" key="11">
    <source>
        <dbReference type="EMBL" id="CAD7280589.1"/>
    </source>
</evidence>
<feature type="transmembrane region" description="Helical" evidence="9">
    <location>
        <begin position="1096"/>
        <end position="1117"/>
    </location>
</feature>
<dbReference type="CDD" id="cd02961">
    <property type="entry name" value="PDI_a_family"/>
    <property type="match status" value="1"/>
</dbReference>
<feature type="non-terminal residue" evidence="11">
    <location>
        <position position="1"/>
    </location>
</feature>
<dbReference type="EMBL" id="OA884298">
    <property type="protein sequence ID" value="CAD7280589.1"/>
    <property type="molecule type" value="Genomic_DNA"/>
</dbReference>
<dbReference type="AlphaFoldDB" id="A0A7R9GGS8"/>
<dbReference type="PANTHER" id="PTHR11730:SF6">
    <property type="entry name" value="AMMONIUM TRANSPORTER"/>
    <property type="match status" value="1"/>
</dbReference>
<dbReference type="Pfam" id="PF00443">
    <property type="entry name" value="UCH"/>
    <property type="match status" value="1"/>
</dbReference>
<dbReference type="PANTHER" id="PTHR11730">
    <property type="entry name" value="AMMONIUM TRANSPORTER"/>
    <property type="match status" value="1"/>
</dbReference>
<dbReference type="GO" id="GO:0004843">
    <property type="term" value="F:cysteine-type deubiquitinase activity"/>
    <property type="evidence" value="ECO:0007669"/>
    <property type="project" value="InterPro"/>
</dbReference>
<feature type="transmembrane region" description="Helical" evidence="9">
    <location>
        <begin position="1038"/>
        <end position="1059"/>
    </location>
</feature>
<dbReference type="Gene3D" id="3.90.70.10">
    <property type="entry name" value="Cysteine proteinases"/>
    <property type="match status" value="2"/>
</dbReference>
<dbReference type="Gene3D" id="3.40.30.10">
    <property type="entry name" value="Glutaredoxin"/>
    <property type="match status" value="1"/>
</dbReference>
<comment type="similarity">
    <text evidence="2">Belongs to the ammonia transporter channel (TC 1.A.11.2) family.</text>
</comment>
<feature type="region of interest" description="Disordered" evidence="8">
    <location>
        <begin position="489"/>
        <end position="554"/>
    </location>
</feature>
<dbReference type="EMBL" id="CAJPEX010002261">
    <property type="protein sequence ID" value="CAG0920741.1"/>
    <property type="molecule type" value="Genomic_DNA"/>
</dbReference>
<dbReference type="InterPro" id="IPR029020">
    <property type="entry name" value="Ammonium/urea_transptr"/>
</dbReference>
<feature type="transmembrane region" description="Helical" evidence="9">
    <location>
        <begin position="1129"/>
        <end position="1148"/>
    </location>
</feature>
<dbReference type="SUPFAM" id="SSF111352">
    <property type="entry name" value="Ammonium transporter"/>
    <property type="match status" value="1"/>
</dbReference>
<dbReference type="InterPro" id="IPR036249">
    <property type="entry name" value="Thioredoxin-like_sf"/>
</dbReference>
<dbReference type="GO" id="GO:0005886">
    <property type="term" value="C:plasma membrane"/>
    <property type="evidence" value="ECO:0007669"/>
    <property type="project" value="TreeGrafter"/>
</dbReference>
<dbReference type="GO" id="GO:0008519">
    <property type="term" value="F:ammonium channel activity"/>
    <property type="evidence" value="ECO:0007669"/>
    <property type="project" value="InterPro"/>
</dbReference>
<dbReference type="InterPro" id="IPR001394">
    <property type="entry name" value="Peptidase_C19_UCH"/>
</dbReference>
<keyword evidence="4 9" id="KW-0812">Transmembrane</keyword>
<keyword evidence="5 9" id="KW-1133">Transmembrane helix</keyword>
<keyword evidence="3" id="KW-0813">Transport</keyword>
<keyword evidence="12" id="KW-1185">Reference proteome</keyword>